<dbReference type="InParanoid" id="A0A1V9XM37"/>
<feature type="compositionally biased region" description="Basic and acidic residues" evidence="1">
    <location>
        <begin position="149"/>
        <end position="158"/>
    </location>
</feature>
<dbReference type="EMBL" id="MNPL01007763">
    <property type="protein sequence ID" value="OQR74570.1"/>
    <property type="molecule type" value="Genomic_DNA"/>
</dbReference>
<comment type="caution">
    <text evidence="2">The sequence shown here is derived from an EMBL/GenBank/DDBJ whole genome shotgun (WGS) entry which is preliminary data.</text>
</comment>
<feature type="region of interest" description="Disordered" evidence="1">
    <location>
        <begin position="224"/>
        <end position="361"/>
    </location>
</feature>
<protein>
    <submittedName>
        <fullName evidence="2">Uncharacterized protein</fullName>
    </submittedName>
</protein>
<feature type="region of interest" description="Disordered" evidence="1">
    <location>
        <begin position="177"/>
        <end position="201"/>
    </location>
</feature>
<feature type="region of interest" description="Disordered" evidence="1">
    <location>
        <begin position="104"/>
        <end position="161"/>
    </location>
</feature>
<feature type="compositionally biased region" description="Polar residues" evidence="1">
    <location>
        <begin position="299"/>
        <end position="331"/>
    </location>
</feature>
<gene>
    <name evidence="2" type="ORF">BIW11_08976</name>
</gene>
<evidence type="ECO:0000313" key="3">
    <source>
        <dbReference type="Proteomes" id="UP000192247"/>
    </source>
</evidence>
<evidence type="ECO:0000313" key="2">
    <source>
        <dbReference type="EMBL" id="OQR74570.1"/>
    </source>
</evidence>
<organism evidence="2 3">
    <name type="scientific">Tropilaelaps mercedesae</name>
    <dbReference type="NCBI Taxonomy" id="418985"/>
    <lineage>
        <taxon>Eukaryota</taxon>
        <taxon>Metazoa</taxon>
        <taxon>Ecdysozoa</taxon>
        <taxon>Arthropoda</taxon>
        <taxon>Chelicerata</taxon>
        <taxon>Arachnida</taxon>
        <taxon>Acari</taxon>
        <taxon>Parasitiformes</taxon>
        <taxon>Mesostigmata</taxon>
        <taxon>Gamasina</taxon>
        <taxon>Dermanyssoidea</taxon>
        <taxon>Laelapidae</taxon>
        <taxon>Tropilaelaps</taxon>
    </lineage>
</organism>
<accession>A0A1V9XM37</accession>
<proteinExistence type="predicted"/>
<name>A0A1V9XM37_9ACAR</name>
<sequence>MQENERKRKIAGGGRRPILSLSSDSEDHTISRYDRVLTGEELREMQDTFWDVYKEAPFASDTHSVNYRLVGLRKGRTGFYWPGLSMYLPRCCLRGSCSVHDSTSRGSASQVIMRPPSDNPEIDFAVSPRDSKSRGDLRNVRPSTGVLHLTEESSESSKKRPKAVECNLKECVFSRGVPPVPRQSRSEVHLETCTSSTTTSGWDKMIHDQYTQCKHVFGLTLRKSQESCSGERPTEKKPSQRHCKQRDASKQSSEKHRSQRQRPSPKEFGQEYFKQQDFKVRPPSKQQLSRNKFGHPEQQPFTLQRPSLQSARQQRTGCQSFRRQILRQQGPNGRDTRQKYFRHHRASQHSKRSEPWQGLLA</sequence>
<feature type="compositionally biased region" description="Basic and acidic residues" evidence="1">
    <location>
        <begin position="245"/>
        <end position="256"/>
    </location>
</feature>
<dbReference type="AlphaFoldDB" id="A0A1V9XM37"/>
<dbReference type="Proteomes" id="UP000192247">
    <property type="component" value="Unassembled WGS sequence"/>
</dbReference>
<dbReference type="OrthoDB" id="10634042at2759"/>
<feature type="compositionally biased region" description="Polar residues" evidence="1">
    <location>
        <begin position="192"/>
        <end position="201"/>
    </location>
</feature>
<feature type="compositionally biased region" description="Basic residues" evidence="1">
    <location>
        <begin position="339"/>
        <end position="350"/>
    </location>
</feature>
<keyword evidence="3" id="KW-1185">Reference proteome</keyword>
<feature type="region of interest" description="Disordered" evidence="1">
    <location>
        <begin position="1"/>
        <end position="23"/>
    </location>
</feature>
<feature type="compositionally biased region" description="Basic and acidic residues" evidence="1">
    <location>
        <begin position="264"/>
        <end position="280"/>
    </location>
</feature>
<reference evidence="2 3" key="1">
    <citation type="journal article" date="2017" name="Gigascience">
        <title>Draft genome of the honey bee ectoparasitic mite, Tropilaelaps mercedesae, is shaped by the parasitic life history.</title>
        <authorList>
            <person name="Dong X."/>
            <person name="Armstrong S.D."/>
            <person name="Xia D."/>
            <person name="Makepeace B.L."/>
            <person name="Darby A.C."/>
            <person name="Kadowaki T."/>
        </authorList>
    </citation>
    <scope>NUCLEOTIDE SEQUENCE [LARGE SCALE GENOMIC DNA]</scope>
    <source>
        <strain evidence="2">Wuxi-XJTLU</strain>
    </source>
</reference>
<evidence type="ECO:0000256" key="1">
    <source>
        <dbReference type="SAM" id="MobiDB-lite"/>
    </source>
</evidence>
<feature type="compositionally biased region" description="Basic and acidic residues" evidence="1">
    <location>
        <begin position="129"/>
        <end position="139"/>
    </location>
</feature>